<keyword evidence="4 11" id="KW-0808">Transferase</keyword>
<dbReference type="EC" id="2.7.1.50" evidence="11"/>
<dbReference type="InterPro" id="IPR000417">
    <property type="entry name" value="Hyethyz_kinase"/>
</dbReference>
<dbReference type="GO" id="GO:0009229">
    <property type="term" value="P:thiamine diphosphate biosynthetic process"/>
    <property type="evidence" value="ECO:0007669"/>
    <property type="project" value="UniProtKB-UniRule"/>
</dbReference>
<keyword evidence="13" id="KW-1185">Reference proteome</keyword>
<keyword evidence="6 11" id="KW-0547">Nucleotide-binding</keyword>
<feature type="binding site" evidence="11">
    <location>
        <position position="189"/>
    </location>
    <ligand>
        <name>substrate</name>
    </ligand>
</feature>
<dbReference type="NCBIfam" id="TIGR00694">
    <property type="entry name" value="thiM"/>
    <property type="match status" value="1"/>
</dbReference>
<feature type="binding site" evidence="11">
    <location>
        <position position="162"/>
    </location>
    <ligand>
        <name>ATP</name>
        <dbReference type="ChEBI" id="CHEBI:30616"/>
    </ligand>
</feature>
<comment type="caution">
    <text evidence="12">The sequence shown here is derived from an EMBL/GenBank/DDBJ whole genome shotgun (WGS) entry which is preliminary data.</text>
</comment>
<dbReference type="Proteomes" id="UP000243650">
    <property type="component" value="Unassembled WGS sequence"/>
</dbReference>
<evidence type="ECO:0000256" key="7">
    <source>
        <dbReference type="ARBA" id="ARBA00022777"/>
    </source>
</evidence>
<dbReference type="UniPathway" id="UPA00060">
    <property type="reaction ID" value="UER00139"/>
</dbReference>
<proteinExistence type="inferred from homology"/>
<dbReference type="InterPro" id="IPR029056">
    <property type="entry name" value="Ribokinase-like"/>
</dbReference>
<comment type="catalytic activity">
    <reaction evidence="1 11">
        <text>5-(2-hydroxyethyl)-4-methylthiazole + ATP = 4-methyl-5-(2-phosphooxyethyl)-thiazole + ADP + H(+)</text>
        <dbReference type="Rhea" id="RHEA:24212"/>
        <dbReference type="ChEBI" id="CHEBI:15378"/>
        <dbReference type="ChEBI" id="CHEBI:17957"/>
        <dbReference type="ChEBI" id="CHEBI:30616"/>
        <dbReference type="ChEBI" id="CHEBI:58296"/>
        <dbReference type="ChEBI" id="CHEBI:456216"/>
        <dbReference type="EC" id="2.7.1.50"/>
    </reaction>
</comment>
<evidence type="ECO:0000256" key="1">
    <source>
        <dbReference type="ARBA" id="ARBA00001771"/>
    </source>
</evidence>
<dbReference type="GO" id="GO:0004417">
    <property type="term" value="F:hydroxyethylthiazole kinase activity"/>
    <property type="evidence" value="ECO:0007669"/>
    <property type="project" value="UniProtKB-UniRule"/>
</dbReference>
<feature type="binding site" evidence="11">
    <location>
        <position position="119"/>
    </location>
    <ligand>
        <name>ATP</name>
        <dbReference type="ChEBI" id="CHEBI:30616"/>
    </ligand>
</feature>
<dbReference type="Pfam" id="PF02110">
    <property type="entry name" value="HK"/>
    <property type="match status" value="1"/>
</dbReference>
<evidence type="ECO:0000313" key="12">
    <source>
        <dbReference type="EMBL" id="PRO66139.1"/>
    </source>
</evidence>
<dbReference type="GO" id="GO:0005524">
    <property type="term" value="F:ATP binding"/>
    <property type="evidence" value="ECO:0007669"/>
    <property type="project" value="UniProtKB-UniRule"/>
</dbReference>
<keyword evidence="9 11" id="KW-0460">Magnesium</keyword>
<dbReference type="CDD" id="cd01170">
    <property type="entry name" value="THZ_kinase"/>
    <property type="match status" value="1"/>
</dbReference>
<comment type="function">
    <text evidence="11">Catalyzes the phosphorylation of the hydroxyl group of 4-methyl-5-beta-hydroxyethylthiazole (THZ).</text>
</comment>
<comment type="pathway">
    <text evidence="3 11">Cofactor biosynthesis; thiamine diphosphate biosynthesis; 4-methyl-5-(2-phosphoethyl)-thiazole from 5-(2-hydroxyethyl)-4-methylthiazole: step 1/1.</text>
</comment>
<dbReference type="SUPFAM" id="SSF53613">
    <property type="entry name" value="Ribokinase-like"/>
    <property type="match status" value="1"/>
</dbReference>
<accession>A0A2P6MIN0</accession>
<comment type="similarity">
    <text evidence="11">Belongs to the Thz kinase family.</text>
</comment>
<evidence type="ECO:0000256" key="10">
    <source>
        <dbReference type="ARBA" id="ARBA00022977"/>
    </source>
</evidence>
<dbReference type="HAMAP" id="MF_00228">
    <property type="entry name" value="Thz_kinase"/>
    <property type="match status" value="1"/>
</dbReference>
<dbReference type="AlphaFoldDB" id="A0A2P6MIN0"/>
<dbReference type="GO" id="GO:0009228">
    <property type="term" value="P:thiamine biosynthetic process"/>
    <property type="evidence" value="ECO:0007669"/>
    <property type="project" value="UniProtKB-KW"/>
</dbReference>
<protein>
    <recommendedName>
        <fullName evidence="11">Hydroxyethylthiazole kinase</fullName>
        <ecNumber evidence="11">2.7.1.50</ecNumber>
    </recommendedName>
    <alternativeName>
        <fullName evidence="11">4-methyl-5-beta-hydroxyethylthiazole kinase</fullName>
        <shortName evidence="11">TH kinase</shortName>
        <shortName evidence="11">Thz kinase</shortName>
    </alternativeName>
</protein>
<evidence type="ECO:0000256" key="4">
    <source>
        <dbReference type="ARBA" id="ARBA00022679"/>
    </source>
</evidence>
<keyword evidence="5 11" id="KW-0479">Metal-binding</keyword>
<comment type="cofactor">
    <cofactor evidence="2 11">
        <name>Mg(2+)</name>
        <dbReference type="ChEBI" id="CHEBI:18420"/>
    </cofactor>
</comment>
<dbReference type="EMBL" id="PVNS01000004">
    <property type="protein sequence ID" value="PRO66139.1"/>
    <property type="molecule type" value="Genomic_DNA"/>
</dbReference>
<dbReference type="PRINTS" id="PR01099">
    <property type="entry name" value="HYETHTZKNASE"/>
</dbReference>
<keyword evidence="10 11" id="KW-0784">Thiamine biosynthesis</keyword>
<name>A0A2P6MIN0_ALKUR</name>
<evidence type="ECO:0000256" key="9">
    <source>
        <dbReference type="ARBA" id="ARBA00022842"/>
    </source>
</evidence>
<gene>
    <name evidence="11" type="primary">thiM</name>
    <name evidence="12" type="ORF">C6I21_04880</name>
</gene>
<evidence type="ECO:0000256" key="11">
    <source>
        <dbReference type="HAMAP-Rule" id="MF_00228"/>
    </source>
</evidence>
<organism evidence="12 13">
    <name type="scientific">Alkalicoccus urumqiensis</name>
    <name type="common">Bacillus urumqiensis</name>
    <dbReference type="NCBI Taxonomy" id="1548213"/>
    <lineage>
        <taxon>Bacteria</taxon>
        <taxon>Bacillati</taxon>
        <taxon>Bacillota</taxon>
        <taxon>Bacilli</taxon>
        <taxon>Bacillales</taxon>
        <taxon>Bacillaceae</taxon>
        <taxon>Alkalicoccus</taxon>
    </lineage>
</organism>
<sequence>MATVKQQVERLRSRKPLIYNITNVVVTNFTANGLYALGASPVMGYAAEEAEELASAADALVLNIGTLTAPQVEVMLTAGRAANKAGTPVILDPVGAGATTYRTEVTHRLLRELDIALIRGNAGEISSLLSEDTDVKGVDGSEGREISAAEAARSLKTVVCVTGRIDQVSDGSVLYHVHGGTPALTDVTGTGCLLTSCIAAFISADGENAAQAAAACAYYSACAKEAERTQPFSGPGSFQQRFLDMLQQLPDEAVGESRITVEEASY</sequence>
<dbReference type="OrthoDB" id="9778146at2"/>
<feature type="binding site" evidence="11">
    <location>
        <position position="43"/>
    </location>
    <ligand>
        <name>substrate</name>
    </ligand>
</feature>
<dbReference type="Gene3D" id="3.40.1190.20">
    <property type="match status" value="1"/>
</dbReference>
<evidence type="ECO:0000256" key="2">
    <source>
        <dbReference type="ARBA" id="ARBA00001946"/>
    </source>
</evidence>
<dbReference type="NCBIfam" id="NF006830">
    <property type="entry name" value="PRK09355.1"/>
    <property type="match status" value="1"/>
</dbReference>
<evidence type="ECO:0000256" key="8">
    <source>
        <dbReference type="ARBA" id="ARBA00022840"/>
    </source>
</evidence>
<reference evidence="12 13" key="1">
    <citation type="submission" date="2018-03" db="EMBL/GenBank/DDBJ databases">
        <title>Bacillus urumqiensis sp. nov., a moderately haloalkaliphilic bacterium isolated from a salt lake.</title>
        <authorList>
            <person name="Zhao B."/>
            <person name="Liao Z."/>
        </authorList>
    </citation>
    <scope>NUCLEOTIDE SEQUENCE [LARGE SCALE GENOMIC DNA]</scope>
    <source>
        <strain evidence="12 13">BZ-SZ-XJ18</strain>
    </source>
</reference>
<evidence type="ECO:0000256" key="3">
    <source>
        <dbReference type="ARBA" id="ARBA00004868"/>
    </source>
</evidence>
<keyword evidence="8 11" id="KW-0067">ATP-binding</keyword>
<dbReference type="PIRSF" id="PIRSF000513">
    <property type="entry name" value="Thz_kinase"/>
    <property type="match status" value="1"/>
</dbReference>
<evidence type="ECO:0000313" key="13">
    <source>
        <dbReference type="Proteomes" id="UP000243650"/>
    </source>
</evidence>
<dbReference type="GO" id="GO:0000287">
    <property type="term" value="F:magnesium ion binding"/>
    <property type="evidence" value="ECO:0007669"/>
    <property type="project" value="UniProtKB-UniRule"/>
</dbReference>
<keyword evidence="7 11" id="KW-0418">Kinase</keyword>
<evidence type="ECO:0000256" key="5">
    <source>
        <dbReference type="ARBA" id="ARBA00022723"/>
    </source>
</evidence>
<evidence type="ECO:0000256" key="6">
    <source>
        <dbReference type="ARBA" id="ARBA00022741"/>
    </source>
</evidence>
<dbReference type="RefSeq" id="WP_105958330.1">
    <property type="nucleotide sequence ID" value="NZ_PVNS01000004.1"/>
</dbReference>